<keyword evidence="1" id="KW-0472">Membrane</keyword>
<keyword evidence="1" id="KW-0812">Transmembrane</keyword>
<keyword evidence="3" id="KW-1185">Reference proteome</keyword>
<dbReference type="OrthoDB" id="2156220at2"/>
<dbReference type="EMBL" id="MQUA01000013">
    <property type="protein sequence ID" value="PQB08723.1"/>
    <property type="molecule type" value="Genomic_DNA"/>
</dbReference>
<dbReference type="Gene3D" id="3.20.80.10">
    <property type="entry name" value="Regulatory factor, effector binding domain"/>
    <property type="match status" value="1"/>
</dbReference>
<proteinExistence type="predicted"/>
<evidence type="ECO:0000256" key="1">
    <source>
        <dbReference type="SAM" id="Phobius"/>
    </source>
</evidence>
<evidence type="ECO:0000313" key="3">
    <source>
        <dbReference type="Proteomes" id="UP000239522"/>
    </source>
</evidence>
<dbReference type="PANTHER" id="PTHR11220">
    <property type="entry name" value="HEME-BINDING PROTEIN-RELATED"/>
    <property type="match status" value="1"/>
</dbReference>
<name>A0A2S7L1X3_9FLAO</name>
<accession>A0A2S7L1X3</accession>
<dbReference type="InterPro" id="IPR006917">
    <property type="entry name" value="SOUL_heme-bd"/>
</dbReference>
<dbReference type="FunFam" id="3.20.80.10:FF:000002">
    <property type="entry name" value="Heme-binding protein 2"/>
    <property type="match status" value="1"/>
</dbReference>
<dbReference type="PANTHER" id="PTHR11220:SF58">
    <property type="entry name" value="SOUL HEME-BINDING FAMILY PROTEIN"/>
    <property type="match status" value="1"/>
</dbReference>
<keyword evidence="1" id="KW-1133">Transmembrane helix</keyword>
<feature type="transmembrane region" description="Helical" evidence="1">
    <location>
        <begin position="6"/>
        <end position="23"/>
    </location>
</feature>
<sequence length="194" mass="22180">MKVLFIVLGLVAILFIIFQLYFMNSQKNIEKYPYKVVKNYSDFEIRIYEASLFTSVKLSNNTYKETSSKGFSILAGYIFGGNNKNEKIAMTSPVAMTIDDATTMMFLVPKKYTKETLPKPNNGAIQFTEMPAKKVAAITFNGWANDDKIKDYKEKLMAALDKNGIKYTANFYFLGYNAPFELLNRKNEVIVELE</sequence>
<organism evidence="2 3">
    <name type="scientific">Polaribacter filamentus</name>
    <dbReference type="NCBI Taxonomy" id="53483"/>
    <lineage>
        <taxon>Bacteria</taxon>
        <taxon>Pseudomonadati</taxon>
        <taxon>Bacteroidota</taxon>
        <taxon>Flavobacteriia</taxon>
        <taxon>Flavobacteriales</taxon>
        <taxon>Flavobacteriaceae</taxon>
    </lineage>
</organism>
<protein>
    <submittedName>
        <fullName evidence="2">Soul heme-binding protein</fullName>
    </submittedName>
</protein>
<gene>
    <name evidence="2" type="ORF">BST83_14600</name>
</gene>
<reference evidence="2 3" key="1">
    <citation type="submission" date="2016-11" db="EMBL/GenBank/DDBJ databases">
        <title>Trade-off between light-utilization and light-protection in marine flavobacteria.</title>
        <authorList>
            <person name="Kumagai Y."/>
        </authorList>
    </citation>
    <scope>NUCLEOTIDE SEQUENCE [LARGE SCALE GENOMIC DNA]</scope>
    <source>
        <strain evidence="2 3">ATCC 700397</strain>
    </source>
</reference>
<dbReference type="SUPFAM" id="SSF55136">
    <property type="entry name" value="Probable bacterial effector-binding domain"/>
    <property type="match status" value="1"/>
</dbReference>
<dbReference type="Proteomes" id="UP000239522">
    <property type="component" value="Unassembled WGS sequence"/>
</dbReference>
<evidence type="ECO:0000313" key="2">
    <source>
        <dbReference type="EMBL" id="PQB08723.1"/>
    </source>
</evidence>
<dbReference type="InterPro" id="IPR011256">
    <property type="entry name" value="Reg_factor_effector_dom_sf"/>
</dbReference>
<dbReference type="AlphaFoldDB" id="A0A2S7L1X3"/>
<dbReference type="Pfam" id="PF04832">
    <property type="entry name" value="SOUL"/>
    <property type="match status" value="1"/>
</dbReference>
<comment type="caution">
    <text evidence="2">The sequence shown here is derived from an EMBL/GenBank/DDBJ whole genome shotgun (WGS) entry which is preliminary data.</text>
</comment>